<evidence type="ECO:0000313" key="1">
    <source>
        <dbReference type="EMBL" id="CAF4375350.1"/>
    </source>
</evidence>
<organism evidence="1 2">
    <name type="scientific">Adineta steineri</name>
    <dbReference type="NCBI Taxonomy" id="433720"/>
    <lineage>
        <taxon>Eukaryota</taxon>
        <taxon>Metazoa</taxon>
        <taxon>Spiralia</taxon>
        <taxon>Gnathifera</taxon>
        <taxon>Rotifera</taxon>
        <taxon>Eurotatoria</taxon>
        <taxon>Bdelloidea</taxon>
        <taxon>Adinetida</taxon>
        <taxon>Adinetidae</taxon>
        <taxon>Adineta</taxon>
    </lineage>
</organism>
<protein>
    <submittedName>
        <fullName evidence="1">Uncharacterized protein</fullName>
    </submittedName>
</protein>
<name>A0A820MJX4_9BILA</name>
<dbReference type="AlphaFoldDB" id="A0A820MJX4"/>
<dbReference type="EMBL" id="CAJOAZ010023422">
    <property type="protein sequence ID" value="CAF4375350.1"/>
    <property type="molecule type" value="Genomic_DNA"/>
</dbReference>
<sequence>MYSIEEFRLIPYSIIKIIAEFTKLPTNTIQIQFPEITGNEEYILSIKELQDVASAIRVTSCLLLPLIMNEDEDNLLATNTSG</sequence>
<dbReference type="Proteomes" id="UP000663844">
    <property type="component" value="Unassembled WGS sequence"/>
</dbReference>
<proteinExistence type="predicted"/>
<reference evidence="1" key="1">
    <citation type="submission" date="2021-02" db="EMBL/GenBank/DDBJ databases">
        <authorList>
            <person name="Nowell W R."/>
        </authorList>
    </citation>
    <scope>NUCLEOTIDE SEQUENCE</scope>
</reference>
<comment type="caution">
    <text evidence="1">The sequence shown here is derived from an EMBL/GenBank/DDBJ whole genome shotgun (WGS) entry which is preliminary data.</text>
</comment>
<evidence type="ECO:0000313" key="2">
    <source>
        <dbReference type="Proteomes" id="UP000663844"/>
    </source>
</evidence>
<gene>
    <name evidence="1" type="ORF">OXD698_LOCUS50072</name>
</gene>
<accession>A0A820MJX4</accession>